<feature type="domain" description="Acetyl-coenzyme A synthetase N-terminal" evidence="9">
    <location>
        <begin position="113"/>
        <end position="155"/>
    </location>
</feature>
<dbReference type="GO" id="GO:0005739">
    <property type="term" value="C:mitochondrion"/>
    <property type="evidence" value="ECO:0007669"/>
    <property type="project" value="TreeGrafter"/>
</dbReference>
<evidence type="ECO:0000259" key="8">
    <source>
        <dbReference type="Pfam" id="PF13193"/>
    </source>
</evidence>
<dbReference type="Gene3D" id="3.30.300.30">
    <property type="match status" value="1"/>
</dbReference>
<dbReference type="OMA" id="MPTLEHI"/>
<dbReference type="PROSITE" id="PS00455">
    <property type="entry name" value="AMP_BINDING"/>
    <property type="match status" value="1"/>
</dbReference>
<dbReference type="PANTHER" id="PTHR24095:SF14">
    <property type="entry name" value="ACETYL-COENZYME A SYNTHETASE 1"/>
    <property type="match status" value="1"/>
</dbReference>
<dbReference type="OrthoDB" id="1706066at2759"/>
<reference evidence="10" key="1">
    <citation type="submission" date="2009-08" db="EMBL/GenBank/DDBJ databases">
        <title>Annotation of Salpingoeca rosetta.</title>
        <authorList>
            <consortium name="The Broad Institute Genome Sequencing Platform"/>
            <person name="Russ C."/>
            <person name="Cuomo C."/>
            <person name="Burger G."/>
            <person name="Gray M.W."/>
            <person name="Holland P.W.H."/>
            <person name="King N."/>
            <person name="Lang F.B.F."/>
            <person name="Roger A.J."/>
            <person name="Ruiz-Trillo I."/>
            <person name="Young S.K."/>
            <person name="Zeng Q."/>
            <person name="Gargeya S."/>
            <person name="Alvarado L."/>
            <person name="Berlin A."/>
            <person name="Chapman S.B."/>
            <person name="Chen Z."/>
            <person name="Freedman E."/>
            <person name="Gellesch M."/>
            <person name="Goldberg J."/>
            <person name="Griggs A."/>
            <person name="Gujja S."/>
            <person name="Heilman E."/>
            <person name="Heiman D."/>
            <person name="Howarth C."/>
            <person name="Mehta T."/>
            <person name="Neiman D."/>
            <person name="Pearson M."/>
            <person name="Roberts A."/>
            <person name="Saif S."/>
            <person name="Shea T."/>
            <person name="Shenoy N."/>
            <person name="Sisk P."/>
            <person name="Stolte C."/>
            <person name="Sykes S."/>
            <person name="White J."/>
            <person name="Yandava C."/>
            <person name="Haas B."/>
            <person name="Nusbaum C."/>
            <person name="Birren B."/>
        </authorList>
    </citation>
    <scope>NUCLEOTIDE SEQUENCE [LARGE SCALE GENOMIC DNA]</scope>
    <source>
        <strain evidence="10">ATCC 50818</strain>
    </source>
</reference>
<comment type="similarity">
    <text evidence="1">Belongs to the ATP-dependent AMP-binding enzyme family.</text>
</comment>
<keyword evidence="4" id="KW-0547">Nucleotide-binding</keyword>
<evidence type="ECO:0000313" key="10">
    <source>
        <dbReference type="EMBL" id="EGD78858.1"/>
    </source>
</evidence>
<evidence type="ECO:0000256" key="4">
    <source>
        <dbReference type="ARBA" id="ARBA00022741"/>
    </source>
</evidence>
<dbReference type="EC" id="6.2.1.1" evidence="2"/>
<dbReference type="KEGG" id="sre:PTSG_01836"/>
<accession>F2TZ34</accession>
<dbReference type="FunFam" id="3.30.300.30:FF:000004">
    <property type="entry name" value="Acetyl-coenzyme A synthetase"/>
    <property type="match status" value="1"/>
</dbReference>
<dbReference type="FunCoup" id="F2TZ34">
    <property type="interactions" value="318"/>
</dbReference>
<dbReference type="Pfam" id="PF00501">
    <property type="entry name" value="AMP-binding"/>
    <property type="match status" value="1"/>
</dbReference>
<dbReference type="Pfam" id="PF16177">
    <property type="entry name" value="ACAS_N"/>
    <property type="match status" value="1"/>
</dbReference>
<keyword evidence="5" id="KW-0067">ATP-binding</keyword>
<dbReference type="InterPro" id="IPR045851">
    <property type="entry name" value="AMP-bd_C_sf"/>
</dbReference>
<evidence type="ECO:0000256" key="5">
    <source>
        <dbReference type="ARBA" id="ARBA00022840"/>
    </source>
</evidence>
<organism evidence="11">
    <name type="scientific">Salpingoeca rosetta (strain ATCC 50818 / BSB-021)</name>
    <dbReference type="NCBI Taxonomy" id="946362"/>
    <lineage>
        <taxon>Eukaryota</taxon>
        <taxon>Choanoflagellata</taxon>
        <taxon>Craspedida</taxon>
        <taxon>Salpingoecidae</taxon>
        <taxon>Salpingoeca</taxon>
    </lineage>
</organism>
<dbReference type="GO" id="GO:0006085">
    <property type="term" value="P:acetyl-CoA biosynthetic process"/>
    <property type="evidence" value="ECO:0007669"/>
    <property type="project" value="TreeGrafter"/>
</dbReference>
<dbReference type="EMBL" id="GL832957">
    <property type="protein sequence ID" value="EGD78858.1"/>
    <property type="molecule type" value="Genomic_DNA"/>
</dbReference>
<evidence type="ECO:0000259" key="9">
    <source>
        <dbReference type="Pfam" id="PF16177"/>
    </source>
</evidence>
<dbReference type="Pfam" id="PF13193">
    <property type="entry name" value="AMP-binding_C"/>
    <property type="match status" value="1"/>
</dbReference>
<keyword evidence="11" id="KW-1185">Reference proteome</keyword>
<dbReference type="GO" id="GO:0003987">
    <property type="term" value="F:acetate-CoA ligase activity"/>
    <property type="evidence" value="ECO:0007669"/>
    <property type="project" value="UniProtKB-EC"/>
</dbReference>
<dbReference type="RefSeq" id="XP_004997814.1">
    <property type="nucleotide sequence ID" value="XM_004997757.1"/>
</dbReference>
<evidence type="ECO:0000256" key="6">
    <source>
        <dbReference type="SAM" id="MobiDB-lite"/>
    </source>
</evidence>
<dbReference type="InterPro" id="IPR032387">
    <property type="entry name" value="ACAS_N"/>
</dbReference>
<gene>
    <name evidence="10" type="ORF">PTSG_01836</name>
</gene>
<dbReference type="InParanoid" id="F2TZ34"/>
<feature type="compositionally biased region" description="Low complexity" evidence="6">
    <location>
        <begin position="77"/>
        <end position="90"/>
    </location>
</feature>
<dbReference type="eggNOG" id="KOG1175">
    <property type="taxonomic scope" value="Eukaryota"/>
</dbReference>
<dbReference type="PANTHER" id="PTHR24095">
    <property type="entry name" value="ACETYL-COENZYME A SYNTHETASE"/>
    <property type="match status" value="1"/>
</dbReference>
<protein>
    <recommendedName>
        <fullName evidence="2">acetate--CoA ligase</fullName>
        <ecNumber evidence="2">6.2.1.1</ecNumber>
    </recommendedName>
</protein>
<proteinExistence type="inferred from homology"/>
<dbReference type="InterPro" id="IPR020845">
    <property type="entry name" value="AMP-binding_CS"/>
</dbReference>
<dbReference type="AlphaFoldDB" id="F2TZ34"/>
<feature type="region of interest" description="Disordered" evidence="6">
    <location>
        <begin position="76"/>
        <end position="95"/>
    </location>
</feature>
<name>F2TZ34_SALR5</name>
<dbReference type="InterPro" id="IPR042099">
    <property type="entry name" value="ANL_N_sf"/>
</dbReference>
<sequence>MSALRVIGTSRTLAAARTASALAPVSTAAAVRLSSCASCASSASSASSPSSLLQPHHRHHHRCHLRLLNGQQWRGVSTSTAAAAPPSSSSGEEHGPLMLHPKFWQTLDDSGGPAHFWGEQARRHITWYHDFHTVQHHDTDRGIVSWFLGGILNASFEGGLRAGDIDLIDAMAKERPYCEPEMLFSEEPLFMLYTSGSTGQPKGLVHSTAGYMTQAAVTHRAIFDYQPGDVYACVADVGWITGHSYVVYGPLANGATTLLFESIPTYPDSGRYWEMVERYGINQLYLAPTALRRLMKDSDEFVTKYDRSSLRVLGSVGEPLNPEAYRWFHEVVGNGKCSIVDTWWQTETGGAMISPLPGMKNCKAGSAMQPFLGVVPVILDNDGNELQGNNVEGVLAMKHPTPGMARTIHGDHERYTSTYWGVYPGYYFTGDGARRDEDGHLWITGRVDDVINVSGHRMGTAEIESALLEHGGVAEAAVVGYPHDVKGQGVYAYVILKAGERVTAETADELKAAVRRSIGGLAVPDVIQITPDLPKTRSGKIMRRILRKIAANQTDDLGDVTTLSDPEIVQHIIERHQALLERDVD</sequence>
<evidence type="ECO:0000256" key="2">
    <source>
        <dbReference type="ARBA" id="ARBA00013275"/>
    </source>
</evidence>
<evidence type="ECO:0000256" key="3">
    <source>
        <dbReference type="ARBA" id="ARBA00022598"/>
    </source>
</evidence>
<dbReference type="GeneID" id="16078408"/>
<keyword evidence="3" id="KW-0436">Ligase</keyword>
<feature type="domain" description="AMP-binding enzyme C-terminal" evidence="8">
    <location>
        <begin position="462"/>
        <end position="540"/>
    </location>
</feature>
<dbReference type="InterPro" id="IPR025110">
    <property type="entry name" value="AMP-bd_C"/>
</dbReference>
<dbReference type="NCBIfam" id="NF001208">
    <property type="entry name" value="PRK00174.1"/>
    <property type="match status" value="1"/>
</dbReference>
<dbReference type="InterPro" id="IPR000873">
    <property type="entry name" value="AMP-dep_synth/lig_dom"/>
</dbReference>
<feature type="domain" description="AMP-dependent synthetase/ligase" evidence="7">
    <location>
        <begin position="177"/>
        <end position="405"/>
    </location>
</feature>
<evidence type="ECO:0000259" key="7">
    <source>
        <dbReference type="Pfam" id="PF00501"/>
    </source>
</evidence>
<dbReference type="SUPFAM" id="SSF56801">
    <property type="entry name" value="Acetyl-CoA synthetase-like"/>
    <property type="match status" value="1"/>
</dbReference>
<dbReference type="GO" id="GO:0005524">
    <property type="term" value="F:ATP binding"/>
    <property type="evidence" value="ECO:0007669"/>
    <property type="project" value="UniProtKB-KW"/>
</dbReference>
<dbReference type="Gene3D" id="3.40.50.12780">
    <property type="entry name" value="N-terminal domain of ligase-like"/>
    <property type="match status" value="1"/>
</dbReference>
<evidence type="ECO:0000313" key="11">
    <source>
        <dbReference type="Proteomes" id="UP000007799"/>
    </source>
</evidence>
<evidence type="ECO:0000256" key="1">
    <source>
        <dbReference type="ARBA" id="ARBA00006432"/>
    </source>
</evidence>
<dbReference type="Proteomes" id="UP000007799">
    <property type="component" value="Unassembled WGS sequence"/>
</dbReference>
<dbReference type="STRING" id="946362.F2TZ34"/>